<accession>A0A285D5D4</accession>
<dbReference type="RefSeq" id="WP_097160171.1">
    <property type="nucleotide sequence ID" value="NZ_JBEPMQ010000011.1"/>
</dbReference>
<evidence type="ECO:0000313" key="2">
    <source>
        <dbReference type="EMBL" id="SNX74875.1"/>
    </source>
</evidence>
<protein>
    <submittedName>
        <fullName evidence="2">Spore maturation protein CgeB</fullName>
    </submittedName>
</protein>
<evidence type="ECO:0000259" key="1">
    <source>
        <dbReference type="Pfam" id="PF13524"/>
    </source>
</evidence>
<name>A0A285D5D4_9BACI</name>
<evidence type="ECO:0000313" key="3">
    <source>
        <dbReference type="Proteomes" id="UP000219546"/>
    </source>
</evidence>
<dbReference type="OrthoDB" id="110463at2"/>
<sequence length="322" mass="37504">MNVLFITSGFLGVNKCFEDSIVQSMKTRGIHCEVFSEHKHLPALKHMIQLCKPDFILVMGGFNLSKPLLEYIKQSNIKSAIWMTEDPYYMDFTLPLSTYFTYIFTIDCGAIQEYQKLRATHVYHLPLGTDPKLYYPKAVPGSGDVDICFVGVPYSNRIKLMKVLLKQTDYRILLVGNGWAQHLSKWKGRKNLSIVNVRVPPEIVANYFNQAKINLNIHRPVDEKYNRNSKRIVGRSVNNRTFDIACCEAFQLTDYREDLSFHFEIDKEIVPFQNIEDLLNKIHYYLTHEEERKQIAKHARNRVLSSHTFDHRVSVLLKNIDL</sequence>
<dbReference type="SUPFAM" id="SSF53756">
    <property type="entry name" value="UDP-Glycosyltransferase/glycogen phosphorylase"/>
    <property type="match status" value="1"/>
</dbReference>
<proteinExistence type="predicted"/>
<feature type="domain" description="Spore protein YkvP/CgeB glycosyl transferase-like" evidence="1">
    <location>
        <begin position="160"/>
        <end position="317"/>
    </location>
</feature>
<dbReference type="Pfam" id="PF13524">
    <property type="entry name" value="Glyco_trans_1_2"/>
    <property type="match status" value="1"/>
</dbReference>
<dbReference type="InterPro" id="IPR055259">
    <property type="entry name" value="YkvP/CgeB_Glyco_trans-like"/>
</dbReference>
<organism evidence="2 3">
    <name type="scientific">Bacillus oleivorans</name>
    <dbReference type="NCBI Taxonomy" id="1448271"/>
    <lineage>
        <taxon>Bacteria</taxon>
        <taxon>Bacillati</taxon>
        <taxon>Bacillota</taxon>
        <taxon>Bacilli</taxon>
        <taxon>Bacillales</taxon>
        <taxon>Bacillaceae</taxon>
        <taxon>Bacillus</taxon>
    </lineage>
</organism>
<keyword evidence="3" id="KW-1185">Reference proteome</keyword>
<dbReference type="EMBL" id="OAOP01000010">
    <property type="protein sequence ID" value="SNX74875.1"/>
    <property type="molecule type" value="Genomic_DNA"/>
</dbReference>
<dbReference type="AlphaFoldDB" id="A0A285D5D4"/>
<reference evidence="2 3" key="1">
    <citation type="submission" date="2017-08" db="EMBL/GenBank/DDBJ databases">
        <authorList>
            <person name="de Groot N.N."/>
        </authorList>
    </citation>
    <scope>NUCLEOTIDE SEQUENCE [LARGE SCALE GENOMIC DNA]</scope>
    <source>
        <strain evidence="2 3">JC228</strain>
    </source>
</reference>
<dbReference type="Proteomes" id="UP000219546">
    <property type="component" value="Unassembled WGS sequence"/>
</dbReference>
<gene>
    <name evidence="2" type="ORF">SAMN05877753_110132</name>
</gene>